<proteinExistence type="predicted"/>
<feature type="region of interest" description="Disordered" evidence="1">
    <location>
        <begin position="29"/>
        <end position="81"/>
    </location>
</feature>
<gene>
    <name evidence="2" type="ORF">BE221DRAFT_202163</name>
</gene>
<protein>
    <submittedName>
        <fullName evidence="2">Uncharacterized protein</fullName>
    </submittedName>
</protein>
<reference evidence="2" key="1">
    <citation type="submission" date="2017-04" db="EMBL/GenBank/DDBJ databases">
        <title>Population genomics of picophytoplankton unveils novel chromosome hypervariability.</title>
        <authorList>
            <consortium name="DOE Joint Genome Institute"/>
            <person name="Blanc-Mathieu R."/>
            <person name="Krasovec M."/>
            <person name="Hebrard M."/>
            <person name="Yau S."/>
            <person name="Desgranges E."/>
            <person name="Martin J."/>
            <person name="Schackwitz W."/>
            <person name="Kuo A."/>
            <person name="Salin G."/>
            <person name="Donnadieu C."/>
            <person name="Desdevises Y."/>
            <person name="Sanchez-Ferandin S."/>
            <person name="Moreau H."/>
            <person name="Rivals E."/>
            <person name="Grigoriev I.V."/>
            <person name="Grimsley N."/>
            <person name="Eyre-Walker A."/>
            <person name="Piganeau G."/>
        </authorList>
    </citation>
    <scope>NUCLEOTIDE SEQUENCE [LARGE SCALE GENOMIC DNA]</scope>
    <source>
        <strain evidence="2">RCC 1115</strain>
    </source>
</reference>
<dbReference type="Proteomes" id="UP000195557">
    <property type="component" value="Unassembled WGS sequence"/>
</dbReference>
<dbReference type="EMBL" id="KZ155839">
    <property type="protein sequence ID" value="OUS42229.1"/>
    <property type="molecule type" value="Genomic_DNA"/>
</dbReference>
<sequence length="622" mass="69298">MEASTSEAHFTGPADVIIGAPLARETVRVDASNDDEEDVFGFRAEMRSRGLASSARGRPTPKRRKSSDGPGGGSAVKKGSVEWLLREREDLERATARDDATLERRRADDAALERRRKEEEEAVRKKAERDDADVMRAMDEEDEVLAALGEGFKLREIVETLGDVAFTDRRDGVRASDARMTTCASKPLRAIVKRAKELAPSVSEEEMWRALLLERWLPERWATAPSERCDEATMEWLWDVATSCGCADLSFGARDALLVTLGFEGMWGSVDDGRGPRFDYHRKDASTDVDGQKCEVPPWELYASAVCDVLRTLGVRDYLQIRRASLPAAAGQASKAIATARRRLLRHELFVTLEIVTAFCDNAFARNVEAFANIDGYARILQMYAGIELDSRAIALDVVLRRATSALVASVPKKSWDSFKVKAIRYLLDVVVEESTASGTEFENVAMCMRLVRWLPGMTLREKDLRAALAAAGVACVRHLLPLPASEKPKKITSAEKNKLVTQLARDDESSIMLRRSEASMHLCDVRVNDETPAQEIYIIAATMDLVDVVLRGGVVIEAEESRVDGGLLLFTRFLQRKVARSGRRSLSALRTKLYAMRTRYERLALVCRENMANAKDSVYEL</sequence>
<organism evidence="2">
    <name type="scientific">Ostreococcus tauri</name>
    <name type="common">Marine green alga</name>
    <dbReference type="NCBI Taxonomy" id="70448"/>
    <lineage>
        <taxon>Eukaryota</taxon>
        <taxon>Viridiplantae</taxon>
        <taxon>Chlorophyta</taxon>
        <taxon>Mamiellophyceae</taxon>
        <taxon>Mamiellales</taxon>
        <taxon>Bathycoccaceae</taxon>
        <taxon>Ostreococcus</taxon>
    </lineage>
</organism>
<feature type="compositionally biased region" description="Low complexity" evidence="1">
    <location>
        <begin position="49"/>
        <end position="58"/>
    </location>
</feature>
<accession>A0A1Y5HY87</accession>
<feature type="region of interest" description="Disordered" evidence="1">
    <location>
        <begin position="106"/>
        <end position="130"/>
    </location>
</feature>
<evidence type="ECO:0000313" key="2">
    <source>
        <dbReference type="EMBL" id="OUS42229.1"/>
    </source>
</evidence>
<name>A0A1Y5HY87_OSTTA</name>
<dbReference type="AlphaFoldDB" id="A0A1Y5HY87"/>
<evidence type="ECO:0000256" key="1">
    <source>
        <dbReference type="SAM" id="MobiDB-lite"/>
    </source>
</evidence>